<comment type="caution">
    <text evidence="1">The sequence shown here is derived from an EMBL/GenBank/DDBJ whole genome shotgun (WGS) entry which is preliminary data.</text>
</comment>
<name>A0A0W8FMJ5_9ZZZZ</name>
<evidence type="ECO:0000313" key="1">
    <source>
        <dbReference type="EMBL" id="KUG21539.1"/>
    </source>
</evidence>
<dbReference type="EMBL" id="LNQE01001051">
    <property type="protein sequence ID" value="KUG21539.1"/>
    <property type="molecule type" value="Genomic_DNA"/>
</dbReference>
<accession>A0A0W8FMJ5</accession>
<dbReference type="Gene3D" id="3.40.50.970">
    <property type="match status" value="1"/>
</dbReference>
<proteinExistence type="predicted"/>
<gene>
    <name evidence="1" type="ORF">ASZ90_008696</name>
</gene>
<reference evidence="1" key="1">
    <citation type="journal article" date="2015" name="Proc. Natl. Acad. Sci. U.S.A.">
        <title>Networks of energetic and metabolic interactions define dynamics in microbial communities.</title>
        <authorList>
            <person name="Embree M."/>
            <person name="Liu J.K."/>
            <person name="Al-Bassam M.M."/>
            <person name="Zengler K."/>
        </authorList>
    </citation>
    <scope>NUCLEOTIDE SEQUENCE</scope>
</reference>
<dbReference type="AlphaFoldDB" id="A0A0W8FMJ5"/>
<organism evidence="1">
    <name type="scientific">hydrocarbon metagenome</name>
    <dbReference type="NCBI Taxonomy" id="938273"/>
    <lineage>
        <taxon>unclassified sequences</taxon>
        <taxon>metagenomes</taxon>
        <taxon>ecological metagenomes</taxon>
    </lineage>
</organism>
<sequence>MDVSKVWDASGPAIESIRSGKGPIFLHAKCVHFEGHFLGFQPIRVVRDPLKEMPKIAVPLTKSFLRIGGASLGERMAGMKSVMSSVINALRDPRRDPNNDPLTRARVTLQSDPAKLKALEDQLEKDINNVLTNVLGEVQP</sequence>
<protein>
    <submittedName>
        <fullName evidence="1">Uncharacterized protein</fullName>
    </submittedName>
</protein>